<keyword evidence="2" id="KW-1185">Reference proteome</keyword>
<sequence>MAIPINKYSPTRVSRSGSKHGSESSLVPSSRGYESEDPSVNYYAGGYESQWTTADNTRTYVNQNHLAHSRSPTPSFLPPHPTIANSVAHSASVSSQRTVANHSTVKINEPLVTEAPLGKKARSLLIILRSIHTLTGLMLLASIGGMQAYMLLSKISILIIPLFICRLFLMSALVVFILCDWSLPKKVHFHFPMYSNKRSWKGLGMSQLVISMFVLGDSALISLEKDREESQFARILFPLVVTFSSMMVLVGLIYFVLGAVGGAKLKRRLTGC</sequence>
<evidence type="ECO:0000313" key="2">
    <source>
        <dbReference type="Proteomes" id="UP001150581"/>
    </source>
</evidence>
<organism evidence="1 2">
    <name type="scientific">Kickxella alabastrina</name>
    <dbReference type="NCBI Taxonomy" id="61397"/>
    <lineage>
        <taxon>Eukaryota</taxon>
        <taxon>Fungi</taxon>
        <taxon>Fungi incertae sedis</taxon>
        <taxon>Zoopagomycota</taxon>
        <taxon>Kickxellomycotina</taxon>
        <taxon>Kickxellomycetes</taxon>
        <taxon>Kickxellales</taxon>
        <taxon>Kickxellaceae</taxon>
        <taxon>Kickxella</taxon>
    </lineage>
</organism>
<reference evidence="1" key="1">
    <citation type="submission" date="2022-07" db="EMBL/GenBank/DDBJ databases">
        <title>Phylogenomic reconstructions and comparative analyses of Kickxellomycotina fungi.</title>
        <authorList>
            <person name="Reynolds N.K."/>
            <person name="Stajich J.E."/>
            <person name="Barry K."/>
            <person name="Grigoriev I.V."/>
            <person name="Crous P."/>
            <person name="Smith M.E."/>
        </authorList>
    </citation>
    <scope>NUCLEOTIDE SEQUENCE</scope>
    <source>
        <strain evidence="1">Benny 63K</strain>
    </source>
</reference>
<proteinExistence type="predicted"/>
<dbReference type="Proteomes" id="UP001150581">
    <property type="component" value="Unassembled WGS sequence"/>
</dbReference>
<accession>A0ACC1IET1</accession>
<gene>
    <name evidence="1" type="ORF">LPJ66_005571</name>
</gene>
<dbReference type="EMBL" id="JANBPG010000791">
    <property type="protein sequence ID" value="KAJ1893762.1"/>
    <property type="molecule type" value="Genomic_DNA"/>
</dbReference>
<protein>
    <submittedName>
        <fullName evidence="1">Uncharacterized protein</fullName>
    </submittedName>
</protein>
<name>A0ACC1IET1_9FUNG</name>
<evidence type="ECO:0000313" key="1">
    <source>
        <dbReference type="EMBL" id="KAJ1893762.1"/>
    </source>
</evidence>
<comment type="caution">
    <text evidence="1">The sequence shown here is derived from an EMBL/GenBank/DDBJ whole genome shotgun (WGS) entry which is preliminary data.</text>
</comment>